<feature type="transmembrane region" description="Helical" evidence="8">
    <location>
        <begin position="164"/>
        <end position="188"/>
    </location>
</feature>
<evidence type="ECO:0000256" key="4">
    <source>
        <dbReference type="ARBA" id="ARBA00022960"/>
    </source>
</evidence>
<name>A0A1F6ENG6_9BACT</name>
<dbReference type="InterPro" id="IPR051050">
    <property type="entry name" value="Lipid_II_flippase_MurJ/MviN"/>
</dbReference>
<dbReference type="GO" id="GO:0034204">
    <property type="term" value="P:lipid translocation"/>
    <property type="evidence" value="ECO:0007669"/>
    <property type="project" value="TreeGrafter"/>
</dbReference>
<feature type="transmembrane region" description="Helical" evidence="8">
    <location>
        <begin position="353"/>
        <end position="373"/>
    </location>
</feature>
<dbReference type="GO" id="GO:0015648">
    <property type="term" value="F:lipid-linked peptidoglycan transporter activity"/>
    <property type="evidence" value="ECO:0007669"/>
    <property type="project" value="TreeGrafter"/>
</dbReference>
<evidence type="ECO:0000256" key="2">
    <source>
        <dbReference type="ARBA" id="ARBA00022475"/>
    </source>
</evidence>
<evidence type="ECO:0000256" key="1">
    <source>
        <dbReference type="ARBA" id="ARBA00004651"/>
    </source>
</evidence>
<feature type="transmembrane region" description="Helical" evidence="8">
    <location>
        <begin position="194"/>
        <end position="214"/>
    </location>
</feature>
<evidence type="ECO:0008006" key="11">
    <source>
        <dbReference type="Google" id="ProtNLM"/>
    </source>
</evidence>
<accession>A0A1F6ENG6</accession>
<feature type="transmembrane region" description="Helical" evidence="8">
    <location>
        <begin position="90"/>
        <end position="114"/>
    </location>
</feature>
<dbReference type="EMBL" id="MFLU01000007">
    <property type="protein sequence ID" value="OGG75150.1"/>
    <property type="molecule type" value="Genomic_DNA"/>
</dbReference>
<keyword evidence="2" id="KW-1003">Cell membrane</keyword>
<dbReference type="Proteomes" id="UP000178587">
    <property type="component" value="Unassembled WGS sequence"/>
</dbReference>
<organism evidence="9 10">
    <name type="scientific">Candidatus Kaiserbacteria bacterium RIFCSPLOWO2_01_FULL_50_24</name>
    <dbReference type="NCBI Taxonomy" id="1798507"/>
    <lineage>
        <taxon>Bacteria</taxon>
        <taxon>Candidatus Kaiseribacteriota</taxon>
    </lineage>
</organism>
<reference evidence="9 10" key="1">
    <citation type="journal article" date="2016" name="Nat. Commun.">
        <title>Thousands of microbial genomes shed light on interconnected biogeochemical processes in an aquifer system.</title>
        <authorList>
            <person name="Anantharaman K."/>
            <person name="Brown C.T."/>
            <person name="Hug L.A."/>
            <person name="Sharon I."/>
            <person name="Castelle C.J."/>
            <person name="Probst A.J."/>
            <person name="Thomas B.C."/>
            <person name="Singh A."/>
            <person name="Wilkins M.J."/>
            <person name="Karaoz U."/>
            <person name="Brodie E.L."/>
            <person name="Williams K.H."/>
            <person name="Hubbard S.S."/>
            <person name="Banfield J.F."/>
        </authorList>
    </citation>
    <scope>NUCLEOTIDE SEQUENCE [LARGE SCALE GENOMIC DNA]</scope>
</reference>
<feature type="transmembrane region" description="Helical" evidence="8">
    <location>
        <begin position="134"/>
        <end position="157"/>
    </location>
</feature>
<feature type="transmembrane region" description="Helical" evidence="8">
    <location>
        <begin position="319"/>
        <end position="341"/>
    </location>
</feature>
<keyword evidence="7 8" id="KW-0472">Membrane</keyword>
<dbReference type="AlphaFoldDB" id="A0A1F6ENG6"/>
<feature type="transmembrane region" description="Helical" evidence="8">
    <location>
        <begin position="12"/>
        <end position="35"/>
    </location>
</feature>
<evidence type="ECO:0000256" key="7">
    <source>
        <dbReference type="ARBA" id="ARBA00023136"/>
    </source>
</evidence>
<feature type="transmembrane region" description="Helical" evidence="8">
    <location>
        <begin position="473"/>
        <end position="493"/>
    </location>
</feature>
<feature type="transmembrane region" description="Helical" evidence="8">
    <location>
        <begin position="249"/>
        <end position="272"/>
    </location>
</feature>
<keyword evidence="6 8" id="KW-1133">Transmembrane helix</keyword>
<dbReference type="GO" id="GO:0009252">
    <property type="term" value="P:peptidoglycan biosynthetic process"/>
    <property type="evidence" value="ECO:0007669"/>
    <property type="project" value="UniProtKB-KW"/>
</dbReference>
<evidence type="ECO:0000313" key="10">
    <source>
        <dbReference type="Proteomes" id="UP000178587"/>
    </source>
</evidence>
<comment type="subcellular location">
    <subcellularLocation>
        <location evidence="1">Cell membrane</location>
        <topology evidence="1">Multi-pass membrane protein</topology>
    </subcellularLocation>
</comment>
<keyword evidence="4" id="KW-0133">Cell shape</keyword>
<dbReference type="Pfam" id="PF03023">
    <property type="entry name" value="MurJ"/>
    <property type="match status" value="1"/>
</dbReference>
<dbReference type="PANTHER" id="PTHR47019">
    <property type="entry name" value="LIPID II FLIPPASE MURJ"/>
    <property type="match status" value="1"/>
</dbReference>
<feature type="transmembrane region" description="Helical" evidence="8">
    <location>
        <begin position="499"/>
        <end position="524"/>
    </location>
</feature>
<feature type="transmembrane region" description="Helical" evidence="8">
    <location>
        <begin position="278"/>
        <end position="299"/>
    </location>
</feature>
<keyword evidence="3 8" id="KW-0812">Transmembrane</keyword>
<dbReference type="InterPro" id="IPR004268">
    <property type="entry name" value="MurJ"/>
</dbReference>
<dbReference type="PRINTS" id="PR01806">
    <property type="entry name" value="VIRFACTRMVIN"/>
</dbReference>
<dbReference type="PANTHER" id="PTHR47019:SF1">
    <property type="entry name" value="LIPID II FLIPPASE MURJ"/>
    <property type="match status" value="1"/>
</dbReference>
<keyword evidence="5" id="KW-0573">Peptidoglycan synthesis</keyword>
<gene>
    <name evidence="9" type="ORF">A3A34_02230</name>
</gene>
<feature type="transmembrane region" description="Helical" evidence="8">
    <location>
        <begin position="55"/>
        <end position="78"/>
    </location>
</feature>
<evidence type="ECO:0000256" key="3">
    <source>
        <dbReference type="ARBA" id="ARBA00022692"/>
    </source>
</evidence>
<proteinExistence type="predicted"/>
<sequence>MIRALRLFSLEVQSMHVAAYILGASAILSSLLALLRDRLLAHTFGAGVELDVYYAAFRVPDIIFVALTALVSVYVLVPELSRRSESDQRAYIDTICVGFSVLAILVSLGAFFSAPKILLTFFPQLSAAGYADSLVALTRIMLLQPALLGFSNIFAAITQMKRRFMLYALTPILYNVGIIVGVLVLYPIIGLSGLAWGVVLGAALHALVQVPTVLKDGFFTFPAFATSAELWSTVRASLPRSLALAMSQFTFLGLTVIAGTLAVGSIASFMFAYNLYSVPLAIIGASYSVAAFPTLAAAFSRGKQNDFVENVALAARHIIFWSFPIIALMLVLRAHIVRAILGSGAFDWTDTRITAAALALFTIALTAQCMLLLLARAYYAAGRSFVPLVFWSAMAVCTIVLSYGLVYVLESPAILEFVERLLRVSELPGTQVLALAFASSLVAVIGALALAVDFELRFGGFLAQIRRTAGESLAAAFATGAVSYTALSVLGTLTSATTFLTVVVHAASSGAVGVLAAIAVYYVFQNREFLETMFAMHTRIRRTTSPALSVERIVGSAEE</sequence>
<evidence type="ECO:0000313" key="9">
    <source>
        <dbReference type="EMBL" id="OGG75150.1"/>
    </source>
</evidence>
<feature type="transmembrane region" description="Helical" evidence="8">
    <location>
        <begin position="429"/>
        <end position="452"/>
    </location>
</feature>
<evidence type="ECO:0000256" key="6">
    <source>
        <dbReference type="ARBA" id="ARBA00022989"/>
    </source>
</evidence>
<dbReference type="GO" id="GO:0005886">
    <property type="term" value="C:plasma membrane"/>
    <property type="evidence" value="ECO:0007669"/>
    <property type="project" value="UniProtKB-SubCell"/>
</dbReference>
<dbReference type="GO" id="GO:0008360">
    <property type="term" value="P:regulation of cell shape"/>
    <property type="evidence" value="ECO:0007669"/>
    <property type="project" value="UniProtKB-KW"/>
</dbReference>
<evidence type="ECO:0000256" key="8">
    <source>
        <dbReference type="SAM" id="Phobius"/>
    </source>
</evidence>
<protein>
    <recommendedName>
        <fullName evidence="11">Lipid II flippase MurJ</fullName>
    </recommendedName>
</protein>
<dbReference type="STRING" id="1798507.A3A34_02230"/>
<comment type="caution">
    <text evidence="9">The sequence shown here is derived from an EMBL/GenBank/DDBJ whole genome shotgun (WGS) entry which is preliminary data.</text>
</comment>
<evidence type="ECO:0000256" key="5">
    <source>
        <dbReference type="ARBA" id="ARBA00022984"/>
    </source>
</evidence>
<feature type="transmembrane region" description="Helical" evidence="8">
    <location>
        <begin position="385"/>
        <end position="409"/>
    </location>
</feature>